<keyword evidence="2" id="KW-1003">Cell membrane</keyword>
<evidence type="ECO:0000256" key="6">
    <source>
        <dbReference type="ARBA" id="ARBA00023136"/>
    </source>
</evidence>
<dbReference type="GO" id="GO:0071555">
    <property type="term" value="P:cell wall organization"/>
    <property type="evidence" value="ECO:0007669"/>
    <property type="project" value="TreeGrafter"/>
</dbReference>
<keyword evidence="10" id="KW-1185">Reference proteome</keyword>
<evidence type="ECO:0000313" key="10">
    <source>
        <dbReference type="Proteomes" id="UP000061010"/>
    </source>
</evidence>
<feature type="transmembrane region" description="Helical" evidence="8">
    <location>
        <begin position="158"/>
        <end position="189"/>
    </location>
</feature>
<dbReference type="PANTHER" id="PTHR22926">
    <property type="entry name" value="PHOSPHO-N-ACETYLMURAMOYL-PENTAPEPTIDE-TRANSFERASE"/>
    <property type="match status" value="1"/>
</dbReference>
<keyword evidence="3 9" id="KW-0808">Transferase</keyword>
<feature type="transmembrane region" description="Helical" evidence="8">
    <location>
        <begin position="201"/>
        <end position="219"/>
    </location>
</feature>
<feature type="binding site" evidence="7">
    <location>
        <position position="200"/>
    </location>
    <ligand>
        <name>Mg(2+)</name>
        <dbReference type="ChEBI" id="CHEBI:18420"/>
    </ligand>
</feature>
<dbReference type="GO" id="GO:0005886">
    <property type="term" value="C:plasma membrane"/>
    <property type="evidence" value="ECO:0007669"/>
    <property type="project" value="UniProtKB-SubCell"/>
</dbReference>
<dbReference type="PATRIC" id="fig|128780.6.peg.2195"/>
<keyword evidence="4 8" id="KW-0812">Transmembrane</keyword>
<keyword evidence="6 8" id="KW-0472">Membrane</keyword>
<name>A0A0S1B0N0_9GAMM</name>
<evidence type="ECO:0000256" key="7">
    <source>
        <dbReference type="PIRSR" id="PIRSR600715-1"/>
    </source>
</evidence>
<keyword evidence="7" id="KW-0479">Metal-binding</keyword>
<dbReference type="AlphaFoldDB" id="A0A0S1B0N0"/>
<dbReference type="OrthoDB" id="9783652at2"/>
<dbReference type="Pfam" id="PF00953">
    <property type="entry name" value="Glycos_transf_4"/>
    <property type="match status" value="1"/>
</dbReference>
<dbReference type="GO" id="GO:0016757">
    <property type="term" value="F:glycosyltransferase activity"/>
    <property type="evidence" value="ECO:0007669"/>
    <property type="project" value="UniProtKB-KW"/>
</dbReference>
<evidence type="ECO:0000256" key="2">
    <source>
        <dbReference type="ARBA" id="ARBA00022475"/>
    </source>
</evidence>
<feature type="transmembrane region" description="Helical" evidence="8">
    <location>
        <begin position="77"/>
        <end position="93"/>
    </location>
</feature>
<proteinExistence type="predicted"/>
<keyword evidence="7" id="KW-0460">Magnesium</keyword>
<accession>A0A0S1B0N0</accession>
<organism evidence="9 10">
    <name type="scientific">Stenotrophomonas acidaminiphila</name>
    <dbReference type="NCBI Taxonomy" id="128780"/>
    <lineage>
        <taxon>Bacteria</taxon>
        <taxon>Pseudomonadati</taxon>
        <taxon>Pseudomonadota</taxon>
        <taxon>Gammaproteobacteria</taxon>
        <taxon>Lysobacterales</taxon>
        <taxon>Lysobacteraceae</taxon>
        <taxon>Stenotrophomonas</taxon>
    </lineage>
</organism>
<dbReference type="GO" id="GO:0016780">
    <property type="term" value="F:phosphotransferase activity, for other substituted phosphate groups"/>
    <property type="evidence" value="ECO:0007669"/>
    <property type="project" value="InterPro"/>
</dbReference>
<comment type="subcellular location">
    <subcellularLocation>
        <location evidence="1">Cell membrane</location>
        <topology evidence="1">Multi-pass membrane protein</topology>
    </subcellularLocation>
</comment>
<dbReference type="KEGG" id="sacz:AOT14_21790"/>
<feature type="binding site" evidence="7">
    <location>
        <position position="144"/>
    </location>
    <ligand>
        <name>Mg(2+)</name>
        <dbReference type="ChEBI" id="CHEBI:18420"/>
    </ligand>
</feature>
<feature type="transmembrane region" description="Helical" evidence="8">
    <location>
        <begin position="225"/>
        <end position="248"/>
    </location>
</feature>
<dbReference type="GO" id="GO:0044038">
    <property type="term" value="P:cell wall macromolecule biosynthetic process"/>
    <property type="evidence" value="ECO:0007669"/>
    <property type="project" value="TreeGrafter"/>
</dbReference>
<evidence type="ECO:0000313" key="9">
    <source>
        <dbReference type="EMBL" id="ALJ28553.1"/>
    </source>
</evidence>
<feature type="transmembrane region" description="Helical" evidence="8">
    <location>
        <begin position="105"/>
        <end position="122"/>
    </location>
</feature>
<feature type="transmembrane region" description="Helical" evidence="8">
    <location>
        <begin position="50"/>
        <end position="70"/>
    </location>
</feature>
<evidence type="ECO:0000256" key="1">
    <source>
        <dbReference type="ARBA" id="ARBA00004651"/>
    </source>
</evidence>
<dbReference type="GO" id="GO:0009103">
    <property type="term" value="P:lipopolysaccharide biosynthetic process"/>
    <property type="evidence" value="ECO:0007669"/>
    <property type="project" value="TreeGrafter"/>
</dbReference>
<evidence type="ECO:0000256" key="3">
    <source>
        <dbReference type="ARBA" id="ARBA00022679"/>
    </source>
</evidence>
<sequence length="328" mass="34452">MQPAWMVPGLLAVVLVAAWLTAMARGYALRRQLLDQPGERRSHAVATPRGGGIAIVASQLLACLCIGVLFPAATATLTVFSAGLLLVAGIGWWDDHRPLPALPRLAVHVLAGLLLAGLVWHWTGDAFRAASSALLAIGLINVWNFMDGIDGLAATQALLAALAYALLLPTPVAGLALVLAAGVVGFLPFNFPRARIFMGDVGSGALGYLLAGLVALGLATRSAPLAVLLIPLSAFLVDAGLTLAGRILRGERWMEPHTQHLYQRWVKSGHSHVTVTLGYALFGVAGIALTLVSHRLSSPWNQLAAMAWGAVAAGLWFALRNTSNNREG</sequence>
<evidence type="ECO:0000256" key="4">
    <source>
        <dbReference type="ARBA" id="ARBA00022692"/>
    </source>
</evidence>
<comment type="cofactor">
    <cofactor evidence="7">
        <name>Mg(2+)</name>
        <dbReference type="ChEBI" id="CHEBI:18420"/>
    </cofactor>
</comment>
<keyword evidence="9" id="KW-0328">Glycosyltransferase</keyword>
<feature type="transmembrane region" description="Helical" evidence="8">
    <location>
        <begin position="129"/>
        <end position="146"/>
    </location>
</feature>
<dbReference type="EMBL" id="CP012900">
    <property type="protein sequence ID" value="ALJ28553.1"/>
    <property type="molecule type" value="Genomic_DNA"/>
</dbReference>
<dbReference type="CDD" id="cd06854">
    <property type="entry name" value="GT_WbpL_WbcO_like"/>
    <property type="match status" value="1"/>
</dbReference>
<evidence type="ECO:0000256" key="8">
    <source>
        <dbReference type="SAM" id="Phobius"/>
    </source>
</evidence>
<dbReference type="InterPro" id="IPR000715">
    <property type="entry name" value="Glycosyl_transferase_4"/>
</dbReference>
<gene>
    <name evidence="9" type="primary">wbpL</name>
    <name evidence="9" type="ORF">AOT14_21790</name>
</gene>
<feature type="transmembrane region" description="Helical" evidence="8">
    <location>
        <begin position="300"/>
        <end position="319"/>
    </location>
</feature>
<evidence type="ECO:0000256" key="5">
    <source>
        <dbReference type="ARBA" id="ARBA00022989"/>
    </source>
</evidence>
<reference evidence="9 10" key="1">
    <citation type="journal article" date="2015" name="Genome Announc.">
        <title>Complete Genome Sequencing of Stenotrophomonas acidaminiphila ZAC14D2_NAIMI4_2, a Multidrug-Resistant Strain Isolated from Sediments of a Polluted River in Mexico, Uncovers New Antibiotic Resistance Genes and a Novel Class-II Lasso Peptide Biosynthesis Gene Cluster.</title>
        <authorList>
            <person name="Vinuesa P."/>
            <person name="Ochoa-Sanchez L.E."/>
        </authorList>
    </citation>
    <scope>NUCLEOTIDE SEQUENCE [LARGE SCALE GENOMIC DNA]</scope>
    <source>
        <strain evidence="9 10">ZAC14D2_NAIMI4_2</strain>
    </source>
</reference>
<dbReference type="Proteomes" id="UP000061010">
    <property type="component" value="Chromosome"/>
</dbReference>
<dbReference type="PANTHER" id="PTHR22926:SF3">
    <property type="entry name" value="UNDECAPRENYL-PHOSPHATE ALPHA-N-ACETYLGLUCOSAMINYL 1-PHOSPHATE TRANSFERASE"/>
    <property type="match status" value="1"/>
</dbReference>
<keyword evidence="5 8" id="KW-1133">Transmembrane helix</keyword>
<dbReference type="GO" id="GO:0046872">
    <property type="term" value="F:metal ion binding"/>
    <property type="evidence" value="ECO:0007669"/>
    <property type="project" value="UniProtKB-KW"/>
</dbReference>
<feature type="transmembrane region" description="Helical" evidence="8">
    <location>
        <begin position="269"/>
        <end position="294"/>
    </location>
</feature>
<protein>
    <submittedName>
        <fullName evidence="9">Undecaprenyl phosphate N-acetylglucosaminyltransferase</fullName>
    </submittedName>
</protein>